<dbReference type="EMBL" id="SHMR01000001">
    <property type="protein sequence ID" value="RZH69690.1"/>
    <property type="molecule type" value="Genomic_DNA"/>
</dbReference>
<gene>
    <name evidence="1" type="ORF">ELS17_05730</name>
</gene>
<accession>A0A482Y485</accession>
<evidence type="ECO:0000313" key="1">
    <source>
        <dbReference type="EMBL" id="RZH69690.1"/>
    </source>
</evidence>
<dbReference type="Proteomes" id="UP000292704">
    <property type="component" value="Unassembled WGS sequence"/>
</dbReference>
<organism evidence="1 2">
    <name type="scientific">Natrinema altunense</name>
    <dbReference type="NCBI Taxonomy" id="222984"/>
    <lineage>
        <taxon>Archaea</taxon>
        <taxon>Methanobacteriati</taxon>
        <taxon>Methanobacteriota</taxon>
        <taxon>Stenosarchaea group</taxon>
        <taxon>Halobacteria</taxon>
        <taxon>Halobacteriales</taxon>
        <taxon>Natrialbaceae</taxon>
        <taxon>Natrinema</taxon>
    </lineage>
</organism>
<protein>
    <submittedName>
        <fullName evidence="1">Uncharacterized protein</fullName>
    </submittedName>
</protein>
<proteinExistence type="predicted"/>
<dbReference type="AlphaFoldDB" id="A0A482Y485"/>
<comment type="caution">
    <text evidence="1">The sequence shown here is derived from an EMBL/GenBank/DDBJ whole genome shotgun (WGS) entry which is preliminary data.</text>
</comment>
<name>A0A482Y485_9EURY</name>
<reference evidence="1 2" key="1">
    <citation type="submission" date="2019-02" db="EMBL/GenBank/DDBJ databases">
        <title>Genome analysis provides insights into bioremediation potentialities and Haloocin production by Natrinema altunense strain 4.1R isolated from Chott Douz in Tunisian desert.</title>
        <authorList>
            <person name="Najjari A."/>
            <person name="Youssef N."/>
            <person name="Ben Dhia O."/>
            <person name="Ferjani R."/>
            <person name="El Hidri D."/>
            <person name="Ouzari H.I."/>
            <person name="Cherif A."/>
        </authorList>
    </citation>
    <scope>NUCLEOTIDE SEQUENCE [LARGE SCALE GENOMIC DNA]</scope>
    <source>
        <strain evidence="1 2">4.1R</strain>
    </source>
</reference>
<dbReference type="OrthoDB" id="373703at2157"/>
<sequence length="202" mass="21851">MKKGAGVAVGTVATVGLSNTGAAANGCDPWFTADELDLYTSAEPIDVRYELDASYVYPCGSYDSSRDSSEGYFETTVFPDERQGWLLNPNGRTDRTLTLDSQGSTDFAFNVVDYAEYDLDEYKGATEFEIEVTEGSSVTVHHTTSNCNGGTTNTQTVDSGETRTLCVDAKPTSVQFQDLSSSNTVIYRDLSEPCSLVTLPCE</sequence>
<evidence type="ECO:0000313" key="2">
    <source>
        <dbReference type="Proteomes" id="UP000292704"/>
    </source>
</evidence>